<dbReference type="SUPFAM" id="SSF52540">
    <property type="entry name" value="P-loop containing nucleoside triphosphate hydrolases"/>
    <property type="match status" value="1"/>
</dbReference>
<protein>
    <recommendedName>
        <fullName evidence="4">ABC transporter domain-containing protein</fullName>
    </recommendedName>
</protein>
<evidence type="ECO:0008006" key="4">
    <source>
        <dbReference type="Google" id="ProtNLM"/>
    </source>
</evidence>
<dbReference type="EMBL" id="HBGQ01027366">
    <property type="protein sequence ID" value="CAD9407477.1"/>
    <property type="molecule type" value="Transcribed_RNA"/>
</dbReference>
<dbReference type="InterPro" id="IPR027417">
    <property type="entry name" value="P-loop_NTPase"/>
</dbReference>
<feature type="region of interest" description="Disordered" evidence="2">
    <location>
        <begin position="79"/>
        <end position="103"/>
    </location>
</feature>
<name>A0A7S2FRQ3_9DINO</name>
<dbReference type="InterPro" id="IPR050611">
    <property type="entry name" value="ABCF"/>
</dbReference>
<evidence type="ECO:0000256" key="1">
    <source>
        <dbReference type="ARBA" id="ARBA00022737"/>
    </source>
</evidence>
<dbReference type="GO" id="GO:0005524">
    <property type="term" value="F:ATP binding"/>
    <property type="evidence" value="ECO:0007669"/>
    <property type="project" value="TreeGrafter"/>
</dbReference>
<dbReference type="PANTHER" id="PTHR19211:SF14">
    <property type="entry name" value="ATP-BINDING CASSETTE SUB-FAMILY F MEMBER 1"/>
    <property type="match status" value="1"/>
</dbReference>
<evidence type="ECO:0000256" key="2">
    <source>
        <dbReference type="SAM" id="MobiDB-lite"/>
    </source>
</evidence>
<dbReference type="PANTHER" id="PTHR19211">
    <property type="entry name" value="ATP-BINDING TRANSPORT PROTEIN-RELATED"/>
    <property type="match status" value="1"/>
</dbReference>
<dbReference type="Gene3D" id="3.40.50.300">
    <property type="entry name" value="P-loop containing nucleotide triphosphate hydrolases"/>
    <property type="match status" value="1"/>
</dbReference>
<evidence type="ECO:0000313" key="3">
    <source>
        <dbReference type="EMBL" id="CAD9407477.1"/>
    </source>
</evidence>
<accession>A0A7S2FRQ3</accession>
<reference evidence="3" key="1">
    <citation type="submission" date="2021-01" db="EMBL/GenBank/DDBJ databases">
        <authorList>
            <person name="Corre E."/>
            <person name="Pelletier E."/>
            <person name="Niang G."/>
            <person name="Scheremetjew M."/>
            <person name="Finn R."/>
            <person name="Kale V."/>
            <person name="Holt S."/>
            <person name="Cochrane G."/>
            <person name="Meng A."/>
            <person name="Brown T."/>
            <person name="Cohen L."/>
        </authorList>
    </citation>
    <scope>NUCLEOTIDE SEQUENCE</scope>
    <source>
        <strain evidence="3">CCMP2222</strain>
    </source>
</reference>
<organism evidence="3">
    <name type="scientific">Alexandrium andersonii</name>
    <dbReference type="NCBI Taxonomy" id="327968"/>
    <lineage>
        <taxon>Eukaryota</taxon>
        <taxon>Sar</taxon>
        <taxon>Alveolata</taxon>
        <taxon>Dinophyceae</taxon>
        <taxon>Gonyaulacales</taxon>
        <taxon>Pyrocystaceae</taxon>
        <taxon>Alexandrium</taxon>
    </lineage>
</organism>
<dbReference type="AlphaFoldDB" id="A0A7S2FRQ3"/>
<sequence>MVLDEPTNHLDLYSIDALTDALKAFQGAVILATHNRSMLESLCGHVVLLREGSLQTVSLQDDESLEQWFLRAAARQGASAAPRAGRGKQEAPDVPQAQGSATASAQASATDVVAGAAKAGRLPLVAVGSPGPARAAAAVDTPALRETEKEFLRCVKRVRETLKLEALRASGHLQKTQEEKLQRKAEAWRELSDAEAYLPQDSSLRAKNMDLLASLASEV</sequence>
<keyword evidence="1" id="KW-0677">Repeat</keyword>
<gene>
    <name evidence="3" type="ORF">AAND1436_LOCUS13526</name>
</gene>
<proteinExistence type="predicted"/>